<reference evidence="3" key="1">
    <citation type="submission" date="2016-02" db="EMBL/GenBank/DDBJ databases">
        <title>WGS assembly of Manihot esculenta.</title>
        <authorList>
            <person name="Bredeson J.V."/>
            <person name="Prochnik S.E."/>
            <person name="Lyons J.B."/>
            <person name="Schmutz J."/>
            <person name="Grimwood J."/>
            <person name="Vrebalov J."/>
            <person name="Bart R.S."/>
            <person name="Amuge T."/>
            <person name="Ferguson M.E."/>
            <person name="Green R."/>
            <person name="Putnam N."/>
            <person name="Stites J."/>
            <person name="Rounsley S."/>
            <person name="Rokhsar D.S."/>
        </authorList>
    </citation>
    <scope>NUCLEOTIDE SEQUENCE [LARGE SCALE GENOMIC DNA]</scope>
    <source>
        <tissue evidence="3">Leaf</tissue>
    </source>
</reference>
<dbReference type="EMBL" id="CM004388">
    <property type="protein sequence ID" value="OAY58683.1"/>
    <property type="molecule type" value="Genomic_DNA"/>
</dbReference>
<dbReference type="SUPFAM" id="SSF54160">
    <property type="entry name" value="Chromo domain-like"/>
    <property type="match status" value="1"/>
</dbReference>
<dbReference type="InterPro" id="IPR056924">
    <property type="entry name" value="SH3_Tf2-1"/>
</dbReference>
<accession>A0A2C9WFK9</accession>
<name>A0A2C9WFK9_MANES</name>
<dbReference type="Pfam" id="PF24626">
    <property type="entry name" value="SH3_Tf2-1"/>
    <property type="match status" value="1"/>
</dbReference>
<dbReference type="InterPro" id="IPR016197">
    <property type="entry name" value="Chromo-like_dom_sf"/>
</dbReference>
<organism evidence="3">
    <name type="scientific">Manihot esculenta</name>
    <name type="common">Cassava</name>
    <name type="synonym">Jatropha manihot</name>
    <dbReference type="NCBI Taxonomy" id="3983"/>
    <lineage>
        <taxon>Eukaryota</taxon>
        <taxon>Viridiplantae</taxon>
        <taxon>Streptophyta</taxon>
        <taxon>Embryophyta</taxon>
        <taxon>Tracheophyta</taxon>
        <taxon>Spermatophyta</taxon>
        <taxon>Magnoliopsida</taxon>
        <taxon>eudicotyledons</taxon>
        <taxon>Gunneridae</taxon>
        <taxon>Pentapetalae</taxon>
        <taxon>rosids</taxon>
        <taxon>fabids</taxon>
        <taxon>Malpighiales</taxon>
        <taxon>Euphorbiaceae</taxon>
        <taxon>Crotonoideae</taxon>
        <taxon>Manihoteae</taxon>
        <taxon>Manihot</taxon>
    </lineage>
</organism>
<dbReference type="PROSITE" id="PS50013">
    <property type="entry name" value="CHROMO_2"/>
    <property type="match status" value="1"/>
</dbReference>
<gene>
    <name evidence="3" type="ORF">MANES_02G199000</name>
</gene>
<evidence type="ECO:0000259" key="2">
    <source>
        <dbReference type="PROSITE" id="PS50013"/>
    </source>
</evidence>
<keyword evidence="1" id="KW-1133">Transmembrane helix</keyword>
<feature type="transmembrane region" description="Helical" evidence="1">
    <location>
        <begin position="21"/>
        <end position="38"/>
    </location>
</feature>
<evidence type="ECO:0000313" key="3">
    <source>
        <dbReference type="EMBL" id="OAY58683.1"/>
    </source>
</evidence>
<feature type="domain" description="Chromo" evidence="2">
    <location>
        <begin position="95"/>
        <end position="131"/>
    </location>
</feature>
<dbReference type="InterPro" id="IPR000953">
    <property type="entry name" value="Chromo/chromo_shadow_dom"/>
</dbReference>
<keyword evidence="1" id="KW-0812">Transmembrane</keyword>
<sequence>MIKVIERFYSTREHGCGYSSILIGVCLLPSNIIINWLLNFSVQILDKIGEVAYKLDLPMDSKIHNVFHVFLLKPFKGPSVAPPLLPLLVDGRVVPTPARVLKFRLNHGSWEILVVWAGCSNINATWESLSH</sequence>
<dbReference type="STRING" id="3983.A0A2C9WFK9"/>
<evidence type="ECO:0000256" key="1">
    <source>
        <dbReference type="SAM" id="Phobius"/>
    </source>
</evidence>
<dbReference type="CDD" id="cd00024">
    <property type="entry name" value="CD_CSD"/>
    <property type="match status" value="1"/>
</dbReference>
<proteinExistence type="predicted"/>
<keyword evidence="1" id="KW-0472">Membrane</keyword>
<protein>
    <recommendedName>
        <fullName evidence="2">Chromo domain-containing protein</fullName>
    </recommendedName>
</protein>
<dbReference type="AlphaFoldDB" id="A0A2C9WFK9"/>